<dbReference type="PIRSF" id="PIRSF037290">
    <property type="entry name" value="UCP037290"/>
    <property type="match status" value="1"/>
</dbReference>
<dbReference type="Proteomes" id="UP000256999">
    <property type="component" value="Unassembled WGS sequence"/>
</dbReference>
<name>A0A3E0UG53_9GAMM</name>
<dbReference type="Gene3D" id="3.40.50.300">
    <property type="entry name" value="P-loop containing nucleotide triphosphate hydrolases"/>
    <property type="match status" value="1"/>
</dbReference>
<dbReference type="InterPro" id="IPR027417">
    <property type="entry name" value="P-loop_NTPase"/>
</dbReference>
<dbReference type="SUPFAM" id="SSF52540">
    <property type="entry name" value="P-loop containing nucleoside triphosphate hydrolases"/>
    <property type="match status" value="1"/>
</dbReference>
<dbReference type="AlphaFoldDB" id="A0A3E0UG53"/>
<dbReference type="RefSeq" id="WP_116000239.1">
    <property type="nucleotide sequence ID" value="NZ_QUOV01000001.1"/>
</dbReference>
<dbReference type="OrthoDB" id="9811176at2"/>
<sequence length="227" mass="25033">MNKIIELLQHQKLVWRGSSTLGSSLKSVATGFSELDHHLNGGFSIGVNEIQTSYGIGELRLLLPLFKEAISEERLVVFVNSFGIVSAEALAHYGLPLDNFLLINPERWQEVLWAAEHCLRSGACHTLVMWADQPLELHQAKRLQIACETGNSLLFVLQESSAASVGLPLELSLSLAPQQQGLSARINKRKLGWPSSPFSIDMTNQWPALTIPNKADNVIEFPQIKAG</sequence>
<dbReference type="InterPro" id="IPR017166">
    <property type="entry name" value="UCP037290"/>
</dbReference>
<comment type="caution">
    <text evidence="1">The sequence shown here is derived from an EMBL/GenBank/DDBJ whole genome shotgun (WGS) entry which is preliminary data.</text>
</comment>
<accession>A0A3E0UG53</accession>
<organism evidence="1 2">
    <name type="scientific">Thalassotalea euphylliae</name>
    <dbReference type="NCBI Taxonomy" id="1655234"/>
    <lineage>
        <taxon>Bacteria</taxon>
        <taxon>Pseudomonadati</taxon>
        <taxon>Pseudomonadota</taxon>
        <taxon>Gammaproteobacteria</taxon>
        <taxon>Alteromonadales</taxon>
        <taxon>Colwelliaceae</taxon>
        <taxon>Thalassotalea</taxon>
    </lineage>
</organism>
<evidence type="ECO:0000313" key="1">
    <source>
        <dbReference type="EMBL" id="REL35567.1"/>
    </source>
</evidence>
<gene>
    <name evidence="1" type="ORF">DXX92_09500</name>
</gene>
<reference evidence="1 2" key="1">
    <citation type="submission" date="2018-08" db="EMBL/GenBank/DDBJ databases">
        <title>Thalassotalea euphylliae genome.</title>
        <authorList>
            <person name="Summers S."/>
            <person name="Rice S.A."/>
            <person name="Freckelton M.L."/>
            <person name="Nedved B.T."/>
            <person name="Hadfield M.G."/>
        </authorList>
    </citation>
    <scope>NUCLEOTIDE SEQUENCE [LARGE SCALE GENOMIC DNA]</scope>
    <source>
        <strain evidence="1 2">H2</strain>
    </source>
</reference>
<protein>
    <submittedName>
        <fullName evidence="1">Recombinase RecA</fullName>
    </submittedName>
</protein>
<evidence type="ECO:0000313" key="2">
    <source>
        <dbReference type="Proteomes" id="UP000256999"/>
    </source>
</evidence>
<proteinExistence type="predicted"/>
<dbReference type="EMBL" id="QUOV01000001">
    <property type="protein sequence ID" value="REL35567.1"/>
    <property type="molecule type" value="Genomic_DNA"/>
</dbReference>